<proteinExistence type="predicted"/>
<dbReference type="EMBL" id="LRGB01002625">
    <property type="protein sequence ID" value="KZS06737.1"/>
    <property type="molecule type" value="Genomic_DNA"/>
</dbReference>
<name>A0A164PDQ7_9CRUS</name>
<gene>
    <name evidence="1" type="ORF">APZ42_029701</name>
</gene>
<keyword evidence="2" id="KW-1185">Reference proteome</keyword>
<organism evidence="1 2">
    <name type="scientific">Daphnia magna</name>
    <dbReference type="NCBI Taxonomy" id="35525"/>
    <lineage>
        <taxon>Eukaryota</taxon>
        <taxon>Metazoa</taxon>
        <taxon>Ecdysozoa</taxon>
        <taxon>Arthropoda</taxon>
        <taxon>Crustacea</taxon>
        <taxon>Branchiopoda</taxon>
        <taxon>Diplostraca</taxon>
        <taxon>Cladocera</taxon>
        <taxon>Anomopoda</taxon>
        <taxon>Daphniidae</taxon>
        <taxon>Daphnia</taxon>
    </lineage>
</organism>
<protein>
    <submittedName>
        <fullName evidence="1">Uncharacterized protein</fullName>
    </submittedName>
</protein>
<reference evidence="1 2" key="1">
    <citation type="submission" date="2016-03" db="EMBL/GenBank/DDBJ databases">
        <title>EvidentialGene: Evidence-directed Construction of Genes on Genomes.</title>
        <authorList>
            <person name="Gilbert D.G."/>
            <person name="Choi J.-H."/>
            <person name="Mockaitis K."/>
            <person name="Colbourne J."/>
            <person name="Pfrender M."/>
        </authorList>
    </citation>
    <scope>NUCLEOTIDE SEQUENCE [LARGE SCALE GENOMIC DNA]</scope>
    <source>
        <strain evidence="1 2">Xinb3</strain>
        <tissue evidence="1">Complete organism</tissue>
    </source>
</reference>
<sequence>MNTEDRITMQMQCSKVRLPVFASSNAKEKPFGPELFSFANCRARISGSKFINHLATCRRLQRLNPFFLPTRLHTKYSSTTKFAITLTRDLPSVQHKV</sequence>
<accession>A0A164PDQ7</accession>
<evidence type="ECO:0000313" key="1">
    <source>
        <dbReference type="EMBL" id="KZS06737.1"/>
    </source>
</evidence>
<evidence type="ECO:0000313" key="2">
    <source>
        <dbReference type="Proteomes" id="UP000076858"/>
    </source>
</evidence>
<dbReference type="AlphaFoldDB" id="A0A164PDQ7"/>
<comment type="caution">
    <text evidence="1">The sequence shown here is derived from an EMBL/GenBank/DDBJ whole genome shotgun (WGS) entry which is preliminary data.</text>
</comment>
<dbReference type="Proteomes" id="UP000076858">
    <property type="component" value="Unassembled WGS sequence"/>
</dbReference>